<evidence type="ECO:0000256" key="5">
    <source>
        <dbReference type="ARBA" id="ARBA00023049"/>
    </source>
</evidence>
<dbReference type="PANTHER" id="PTHR34217:SF1">
    <property type="entry name" value="CARBOXYPEPTIDASE 1"/>
    <property type="match status" value="1"/>
</dbReference>
<dbReference type="GO" id="GO:0046872">
    <property type="term" value="F:metal ion binding"/>
    <property type="evidence" value="ECO:0007669"/>
    <property type="project" value="UniProtKB-UniRule"/>
</dbReference>
<dbReference type="Proteomes" id="UP001058072">
    <property type="component" value="Chromosome"/>
</dbReference>
<evidence type="ECO:0000256" key="4">
    <source>
        <dbReference type="ARBA" id="ARBA00022833"/>
    </source>
</evidence>
<organism evidence="9 10">
    <name type="scientific">Turicibacter bilis</name>
    <dbReference type="NCBI Taxonomy" id="2735723"/>
    <lineage>
        <taxon>Bacteria</taxon>
        <taxon>Bacillati</taxon>
        <taxon>Bacillota</taxon>
        <taxon>Erysipelotrichia</taxon>
        <taxon>Erysipelotrichales</taxon>
        <taxon>Turicibacteraceae</taxon>
        <taxon>Turicibacter</taxon>
    </lineage>
</organism>
<name>A0A9Q9CQ17_9FIRM</name>
<dbReference type="RefSeq" id="WP_212724850.1">
    <property type="nucleotide sequence ID" value="NZ_CP071250.1"/>
</dbReference>
<evidence type="ECO:0000313" key="10">
    <source>
        <dbReference type="Proteomes" id="UP001058072"/>
    </source>
</evidence>
<dbReference type="InterPro" id="IPR001333">
    <property type="entry name" value="Peptidase_M32_Taq"/>
</dbReference>
<keyword evidence="2 6" id="KW-0479">Metal-binding</keyword>
<dbReference type="InterPro" id="IPR034006">
    <property type="entry name" value="M3B_PepF_2"/>
</dbReference>
<reference evidence="9" key="1">
    <citation type="submission" date="2021-03" db="EMBL/GenBank/DDBJ databases">
        <title>Comparative Genomics and Metabolomics in the genus Turicibacter.</title>
        <authorList>
            <person name="Maki J."/>
            <person name="Looft T."/>
        </authorList>
    </citation>
    <scope>NUCLEOTIDE SEQUENCE</scope>
    <source>
        <strain evidence="9">ISU324</strain>
    </source>
</reference>
<dbReference type="Pfam" id="PF08439">
    <property type="entry name" value="Peptidase_M3_N"/>
    <property type="match status" value="1"/>
</dbReference>
<gene>
    <name evidence="9" type="ORF">J0J70_09690</name>
</gene>
<dbReference type="GO" id="GO:0004181">
    <property type="term" value="F:metallocarboxypeptidase activity"/>
    <property type="evidence" value="ECO:0007669"/>
    <property type="project" value="InterPro"/>
</dbReference>
<comment type="cofactor">
    <cofactor evidence="6">
        <name>Zn(2+)</name>
        <dbReference type="ChEBI" id="CHEBI:29105"/>
    </cofactor>
    <text evidence="6">Binds 1 zinc ion.</text>
</comment>
<dbReference type="InterPro" id="IPR001567">
    <property type="entry name" value="Pept_M3A_M3B_dom"/>
</dbReference>
<dbReference type="NCBIfam" id="TIGR02290">
    <property type="entry name" value="M3_fam_3"/>
    <property type="match status" value="1"/>
</dbReference>
<dbReference type="CDD" id="cd09607">
    <property type="entry name" value="M3B_PepF"/>
    <property type="match status" value="1"/>
</dbReference>
<feature type="domain" description="Peptidase M3A/M3B catalytic" evidence="7">
    <location>
        <begin position="195"/>
        <end position="576"/>
    </location>
</feature>
<evidence type="ECO:0000256" key="2">
    <source>
        <dbReference type="ARBA" id="ARBA00022723"/>
    </source>
</evidence>
<evidence type="ECO:0000256" key="1">
    <source>
        <dbReference type="ARBA" id="ARBA00022670"/>
    </source>
</evidence>
<keyword evidence="5 6" id="KW-0482">Metalloprotease</keyword>
<protein>
    <submittedName>
        <fullName evidence="9">M3 family oligoendopeptidase</fullName>
    </submittedName>
</protein>
<comment type="similarity">
    <text evidence="6">Belongs to the peptidase M3 family.</text>
</comment>
<dbReference type="InterPro" id="IPR011977">
    <property type="entry name" value="Pept_M3B_clade3"/>
</dbReference>
<proteinExistence type="inferred from homology"/>
<evidence type="ECO:0000256" key="3">
    <source>
        <dbReference type="ARBA" id="ARBA00022801"/>
    </source>
</evidence>
<sequence>METTWSLKELYESFESEDFLNDLNTVDDLIKRYETYAQSLSNIDKNEVKKLEEYLEFQIEMASLFQRLFSFCSLTLSTNTSDEKALKYSDILNEKSSALASSEAKVNHWIGSLKNIDSFLSQSEALKDHSFLFHEIQQFSAHLLSDKEEAIVAKLQNTGSIAWSKLKDMLTSKLMVDVLLQDEVKSMPLTMARNLAHDKNPDIRKAAYEAELKAYEKVDDSLAACLSNIKGEVITLCKWRGYESALEETLLKSRITKKTLDAMLAAIVEALPHFRDFLKTKAKCLGHKNGLPFYDLFAPLGTHTQTFDYEQGTQYVLKLFKTFSDELAEYAKEAMEGAWIDVYPKQGKVGGAFCSNLHIIKQSRFLLNYGDQFSDVITMAHELGHGFHGYCLNEESILNSGYPMPLAETASTFCETIVKKAAIKGGDEEQAFAVLEQELTDATQIIVDIYSRYLFETELFKRREESSVGVKELNEMMIKAQKESYGDGLDPNYLHPYMWACKPHYYDASSNFYNFPYAFGLLFAKGLYAKYEEQGEDFPKAYKNLLAVTGKLSAKEVAQTMDIDIEDQAFWKKSLDLIIEDIEYFKQLAQKRF</sequence>
<dbReference type="InterPro" id="IPR013647">
    <property type="entry name" value="OligopepF_N_dom"/>
</dbReference>
<feature type="domain" description="Oligopeptidase F N-terminal" evidence="8">
    <location>
        <begin position="115"/>
        <end position="174"/>
    </location>
</feature>
<dbReference type="InterPro" id="IPR042088">
    <property type="entry name" value="OligoPept_F_C"/>
</dbReference>
<keyword evidence="3 6" id="KW-0378">Hydrolase</keyword>
<dbReference type="GO" id="GO:0004222">
    <property type="term" value="F:metalloendopeptidase activity"/>
    <property type="evidence" value="ECO:0007669"/>
    <property type="project" value="InterPro"/>
</dbReference>
<dbReference type="GO" id="GO:0006508">
    <property type="term" value="P:proteolysis"/>
    <property type="evidence" value="ECO:0007669"/>
    <property type="project" value="UniProtKB-KW"/>
</dbReference>
<dbReference type="Gene3D" id="1.20.140.70">
    <property type="entry name" value="Oligopeptidase f, N-terminal domain"/>
    <property type="match status" value="1"/>
</dbReference>
<dbReference type="SUPFAM" id="SSF55486">
    <property type="entry name" value="Metalloproteases ('zincins'), catalytic domain"/>
    <property type="match status" value="1"/>
</dbReference>
<evidence type="ECO:0000313" key="9">
    <source>
        <dbReference type="EMBL" id="UUF07882.1"/>
    </source>
</evidence>
<dbReference type="PANTHER" id="PTHR34217">
    <property type="entry name" value="METAL-DEPENDENT CARBOXYPEPTIDASE"/>
    <property type="match status" value="1"/>
</dbReference>
<dbReference type="AlphaFoldDB" id="A0A9Q9CQ17"/>
<evidence type="ECO:0000259" key="8">
    <source>
        <dbReference type="Pfam" id="PF08439"/>
    </source>
</evidence>
<evidence type="ECO:0000259" key="7">
    <source>
        <dbReference type="Pfam" id="PF01432"/>
    </source>
</evidence>
<dbReference type="Pfam" id="PF01432">
    <property type="entry name" value="Peptidase_M3"/>
    <property type="match status" value="1"/>
</dbReference>
<keyword evidence="1 6" id="KW-0645">Protease</keyword>
<evidence type="ECO:0000256" key="6">
    <source>
        <dbReference type="RuleBase" id="RU003435"/>
    </source>
</evidence>
<dbReference type="EMBL" id="CP071250">
    <property type="protein sequence ID" value="UUF07882.1"/>
    <property type="molecule type" value="Genomic_DNA"/>
</dbReference>
<dbReference type="Gene3D" id="1.10.1370.20">
    <property type="entry name" value="Oligoendopeptidase f, C-terminal domain"/>
    <property type="match status" value="1"/>
</dbReference>
<keyword evidence="4 6" id="KW-0862">Zinc</keyword>
<accession>A0A9Q9CQ17</accession>